<evidence type="ECO:0000313" key="3">
    <source>
        <dbReference type="Proteomes" id="UP000295083"/>
    </source>
</evidence>
<comment type="caution">
    <text evidence="2">The sequence shown here is derived from an EMBL/GenBank/DDBJ whole genome shotgun (WGS) entry which is preliminary data.</text>
</comment>
<dbReference type="EMBL" id="QAPG01000070">
    <property type="protein sequence ID" value="TDZ32950.1"/>
    <property type="molecule type" value="Genomic_DNA"/>
</dbReference>
<dbReference type="Proteomes" id="UP000295083">
    <property type="component" value="Unassembled WGS sequence"/>
</dbReference>
<accession>A0A4R8Q6V9</accession>
<feature type="region of interest" description="Disordered" evidence="1">
    <location>
        <begin position="256"/>
        <end position="307"/>
    </location>
</feature>
<keyword evidence="3" id="KW-1185">Reference proteome</keyword>
<proteinExistence type="predicted"/>
<sequence>MWRLLRPRASNIAARALAPKAPGQQTVVIQRVKVSKVKFNAKSFIIGAGTSIICWNLYWSTVLNPFLRHVDKEYDSLSAAEKKALDEEMDEEEIEPWFIPFPFTTKRVAQPPYKGTDPEWQQFVRISKDKKLQQQMRSDLADWVRVSIEAHPGIATRCGNAGKLRRYWLDIDFPYRPPPVHYSSGLLLEDDGLYWSNQPVDSLAVDRLRKILWPEAMTLSTWAFVSALARQHLADLSRMLGFETSQVALAFPPVGVRKEQSQKTEGPLTSADRQTTNGTPAHDASNVSKTADARQSEAPESGGTTNFVRETAVASVMGMRKVTDVPMHEFRKKLAQTWRPTKGQPPSGCVLVSGFVEIEMPRGYVLVDVWGHWNPKTELFENDSSHMIIRRMQLKKQAPAGR</sequence>
<gene>
    <name evidence="2" type="ORF">C8035_v006031</name>
</gene>
<dbReference type="AlphaFoldDB" id="A0A4R8Q6V9"/>
<organism evidence="2 3">
    <name type="scientific">Colletotrichum spinosum</name>
    <dbReference type="NCBI Taxonomy" id="1347390"/>
    <lineage>
        <taxon>Eukaryota</taxon>
        <taxon>Fungi</taxon>
        <taxon>Dikarya</taxon>
        <taxon>Ascomycota</taxon>
        <taxon>Pezizomycotina</taxon>
        <taxon>Sordariomycetes</taxon>
        <taxon>Hypocreomycetidae</taxon>
        <taxon>Glomerellales</taxon>
        <taxon>Glomerellaceae</taxon>
        <taxon>Colletotrichum</taxon>
        <taxon>Colletotrichum orbiculare species complex</taxon>
    </lineage>
</organism>
<evidence type="ECO:0000256" key="1">
    <source>
        <dbReference type="SAM" id="MobiDB-lite"/>
    </source>
</evidence>
<feature type="compositionally biased region" description="Polar residues" evidence="1">
    <location>
        <begin position="271"/>
        <end position="289"/>
    </location>
</feature>
<reference evidence="2 3" key="1">
    <citation type="submission" date="2018-11" db="EMBL/GenBank/DDBJ databases">
        <title>Genome sequence and assembly of Colletotrichum spinosum.</title>
        <authorList>
            <person name="Gan P."/>
            <person name="Shirasu K."/>
        </authorList>
    </citation>
    <scope>NUCLEOTIDE SEQUENCE [LARGE SCALE GENOMIC DNA]</scope>
    <source>
        <strain evidence="2 3">CBS 515.97</strain>
    </source>
</reference>
<protein>
    <submittedName>
        <fullName evidence="2">Uncharacterized protein</fullName>
    </submittedName>
</protein>
<name>A0A4R8Q6V9_9PEZI</name>
<evidence type="ECO:0000313" key="2">
    <source>
        <dbReference type="EMBL" id="TDZ32950.1"/>
    </source>
</evidence>